<reference evidence="3 4" key="1">
    <citation type="submission" date="2024-01" db="EMBL/GenBank/DDBJ databases">
        <title>Comparative genomics of Cryptococcus and Kwoniella reveals pathogenesis evolution and contrasting modes of karyotype evolution via chromosome fusion or intercentromeric recombination.</title>
        <authorList>
            <person name="Coelho M.A."/>
            <person name="David-Palma M."/>
            <person name="Shea T."/>
            <person name="Bowers K."/>
            <person name="McGinley-Smith S."/>
            <person name="Mohammad A.W."/>
            <person name="Gnirke A."/>
            <person name="Yurkov A.M."/>
            <person name="Nowrousian M."/>
            <person name="Sun S."/>
            <person name="Cuomo C.A."/>
            <person name="Heitman J."/>
        </authorList>
    </citation>
    <scope>NUCLEOTIDE SEQUENCE [LARGE SCALE GENOMIC DNA]</scope>
    <source>
        <strain evidence="3">CBS 11374</strain>
    </source>
</reference>
<keyword evidence="4" id="KW-1185">Reference proteome</keyword>
<dbReference type="PROSITE" id="PS50800">
    <property type="entry name" value="SAP"/>
    <property type="match status" value="1"/>
</dbReference>
<dbReference type="InterPro" id="IPR034257">
    <property type="entry name" value="Acinus_RRM"/>
</dbReference>
<feature type="compositionally biased region" description="Pro residues" evidence="1">
    <location>
        <begin position="116"/>
        <end position="128"/>
    </location>
</feature>
<dbReference type="PANTHER" id="PTHR47031">
    <property type="entry name" value="SAP DNA-BINDING DOMAIN-CONTAINING PROTEIN"/>
    <property type="match status" value="1"/>
</dbReference>
<feature type="compositionally biased region" description="Basic and acidic residues" evidence="1">
    <location>
        <begin position="75"/>
        <end position="89"/>
    </location>
</feature>
<dbReference type="InterPro" id="IPR003034">
    <property type="entry name" value="SAP_dom"/>
</dbReference>
<proteinExistence type="predicted"/>
<evidence type="ECO:0000313" key="4">
    <source>
        <dbReference type="Proteomes" id="UP001329825"/>
    </source>
</evidence>
<evidence type="ECO:0000313" key="3">
    <source>
        <dbReference type="EMBL" id="WRT68630.1"/>
    </source>
</evidence>
<feature type="region of interest" description="Disordered" evidence="1">
    <location>
        <begin position="537"/>
        <end position="556"/>
    </location>
</feature>
<feature type="compositionally biased region" description="Basic and acidic residues" evidence="1">
    <location>
        <begin position="131"/>
        <end position="142"/>
    </location>
</feature>
<feature type="domain" description="SAP" evidence="2">
    <location>
        <begin position="9"/>
        <end position="43"/>
    </location>
</feature>
<sequence>MSDLPEVDVKTLKVAELKEELTKRGLETKGLKKDLADRLQAFQDAPGSSVPPEESVTEDEGVGRTMLDGYPENPSTEHHIPPAPSKEDVNTEPAALDEEVARIVAQEEAKDVLSPTPSPPTRLSPLPAPTGEEKKEEEKEVGRAMVDGYPENPVSEHRKSPATEDKILETEPAAFDKEVAEVIAKEESKDALPPTPSPPKRLSPLPVQDEEDMQIDDEDDKDPEHTDQQPESSNNKRPRSPSPLPNKTKRARLSLPPSLSHIHHPPTSVLYVTNLRRPLLHSALHSYLNPSTSSTAHFPPARMPFSSNDFEGLWLSGVKDHAYVTYPSVEEAIKLAERIDGKQWPEDTGDVLNITFIPEGKLLGLVEREELAWSTGRQKLTLNISQSDGDGGDWKYELVGSGGLGRTPAPIIKGGQARDGVPMAVPLTGGPGGSIPRGPRIAPLTGVNAIAPVRGERGMGIGIRGRGGIHVVPGTRALEGRGLRDDRERDQRGFRELMKNGTGENLRGWADERDATKEKERKEREVLKMRPTRYRPRLFWKKGPGALQPLSGDGGR</sequence>
<organism evidence="3 4">
    <name type="scientific">Kwoniella shivajii</name>
    <dbReference type="NCBI Taxonomy" id="564305"/>
    <lineage>
        <taxon>Eukaryota</taxon>
        <taxon>Fungi</taxon>
        <taxon>Dikarya</taxon>
        <taxon>Basidiomycota</taxon>
        <taxon>Agaricomycotina</taxon>
        <taxon>Tremellomycetes</taxon>
        <taxon>Tremellales</taxon>
        <taxon>Cryptococcaceae</taxon>
        <taxon>Kwoniella</taxon>
    </lineage>
</organism>
<dbReference type="PANTHER" id="PTHR47031:SF3">
    <property type="entry name" value="SAP DOMAIN-CONTAINING PROTEIN"/>
    <property type="match status" value="1"/>
</dbReference>
<dbReference type="EMBL" id="CP141887">
    <property type="protein sequence ID" value="WRT68630.1"/>
    <property type="molecule type" value="Genomic_DNA"/>
</dbReference>
<dbReference type="CDD" id="cd12432">
    <property type="entry name" value="RRM_ACINU"/>
    <property type="match status" value="1"/>
</dbReference>
<dbReference type="SUPFAM" id="SSF68906">
    <property type="entry name" value="SAP domain"/>
    <property type="match status" value="1"/>
</dbReference>
<gene>
    <name evidence="3" type="ORF">IL334_005608</name>
</gene>
<dbReference type="Proteomes" id="UP001329825">
    <property type="component" value="Chromosome 7"/>
</dbReference>
<feature type="compositionally biased region" description="Acidic residues" evidence="1">
    <location>
        <begin position="208"/>
        <end position="221"/>
    </location>
</feature>
<evidence type="ECO:0000259" key="2">
    <source>
        <dbReference type="PROSITE" id="PS50800"/>
    </source>
</evidence>
<feature type="compositionally biased region" description="Basic and acidic residues" evidence="1">
    <location>
        <begin position="154"/>
        <end position="190"/>
    </location>
</feature>
<name>A0ABZ1D5H3_9TREE</name>
<feature type="compositionally biased region" description="Basic and acidic residues" evidence="1">
    <location>
        <begin position="99"/>
        <end position="111"/>
    </location>
</feature>
<evidence type="ECO:0000256" key="1">
    <source>
        <dbReference type="SAM" id="MobiDB-lite"/>
    </source>
</evidence>
<protein>
    <recommendedName>
        <fullName evidence="2">SAP domain-containing protein</fullName>
    </recommendedName>
</protein>
<dbReference type="Pfam" id="PF02037">
    <property type="entry name" value="SAP"/>
    <property type="match status" value="1"/>
</dbReference>
<dbReference type="RefSeq" id="XP_062793370.1">
    <property type="nucleotide sequence ID" value="XM_062937319.1"/>
</dbReference>
<dbReference type="SMART" id="SM00513">
    <property type="entry name" value="SAP"/>
    <property type="match status" value="1"/>
</dbReference>
<dbReference type="InterPro" id="IPR036361">
    <property type="entry name" value="SAP_dom_sf"/>
</dbReference>
<feature type="region of interest" description="Disordered" evidence="1">
    <location>
        <begin position="42"/>
        <end position="251"/>
    </location>
</feature>
<accession>A0ABZ1D5H3</accession>
<dbReference type="Gene3D" id="1.10.720.30">
    <property type="entry name" value="SAP domain"/>
    <property type="match status" value="1"/>
</dbReference>
<dbReference type="GeneID" id="87957739"/>